<protein>
    <submittedName>
        <fullName evidence="2">SGNH hydrolase</fullName>
    </submittedName>
</protein>
<dbReference type="STRING" id="329046.A0A1Y2C4V4"/>
<sequence length="205" mass="22714">MSNPLQILLLGDSLTEGYDNYGTSFHPYAIRLESLLTESQVPHKVTVSGVSGDLADPSVGSFKRRLETNLSSTKFDVVVILGGTNDLGYQQPPPKVVTSLRTLWTLALGSGAVVVAMTVPEWVQNGKAFGRVEELNQLIRQDCLSTPKIERLELLDLHNEFPQLKLEEEERERLWGDSVHPTAAGYDVIGEKVFEKLVQLGIVRK</sequence>
<feature type="domain" description="SGNH hydrolase-type esterase" evidence="1">
    <location>
        <begin position="9"/>
        <end position="187"/>
    </location>
</feature>
<accession>A0A1Y2C4V4</accession>
<proteinExistence type="predicted"/>
<dbReference type="PANTHER" id="PTHR30383">
    <property type="entry name" value="THIOESTERASE 1/PROTEASE 1/LYSOPHOSPHOLIPASE L1"/>
    <property type="match status" value="1"/>
</dbReference>
<dbReference type="CDD" id="cd00229">
    <property type="entry name" value="SGNH_hydrolase"/>
    <property type="match status" value="1"/>
</dbReference>
<organism evidence="2 3">
    <name type="scientific">Rhizoclosmatium globosum</name>
    <dbReference type="NCBI Taxonomy" id="329046"/>
    <lineage>
        <taxon>Eukaryota</taxon>
        <taxon>Fungi</taxon>
        <taxon>Fungi incertae sedis</taxon>
        <taxon>Chytridiomycota</taxon>
        <taxon>Chytridiomycota incertae sedis</taxon>
        <taxon>Chytridiomycetes</taxon>
        <taxon>Chytridiales</taxon>
        <taxon>Chytriomycetaceae</taxon>
        <taxon>Rhizoclosmatium</taxon>
    </lineage>
</organism>
<evidence type="ECO:0000259" key="1">
    <source>
        <dbReference type="Pfam" id="PF13472"/>
    </source>
</evidence>
<dbReference type="GO" id="GO:0004622">
    <property type="term" value="F:phosphatidylcholine lysophospholipase activity"/>
    <property type="evidence" value="ECO:0007669"/>
    <property type="project" value="TreeGrafter"/>
</dbReference>
<dbReference type="PANTHER" id="PTHR30383:SF19">
    <property type="entry name" value="FIBRONECTIN TYPE-III DOMAIN-CONTAINING PROTEIN"/>
    <property type="match status" value="1"/>
</dbReference>
<evidence type="ECO:0000313" key="2">
    <source>
        <dbReference type="EMBL" id="ORY42041.1"/>
    </source>
</evidence>
<dbReference type="Pfam" id="PF13472">
    <property type="entry name" value="Lipase_GDSL_2"/>
    <property type="match status" value="1"/>
</dbReference>
<dbReference type="Proteomes" id="UP000193642">
    <property type="component" value="Unassembled WGS sequence"/>
</dbReference>
<dbReference type="InterPro" id="IPR051532">
    <property type="entry name" value="Ester_Hydrolysis_Enzymes"/>
</dbReference>
<dbReference type="SUPFAM" id="SSF52266">
    <property type="entry name" value="SGNH hydrolase"/>
    <property type="match status" value="1"/>
</dbReference>
<comment type="caution">
    <text evidence="2">The sequence shown here is derived from an EMBL/GenBank/DDBJ whole genome shotgun (WGS) entry which is preliminary data.</text>
</comment>
<dbReference type="InterPro" id="IPR013830">
    <property type="entry name" value="SGNH_hydro"/>
</dbReference>
<dbReference type="Gene3D" id="3.40.50.1110">
    <property type="entry name" value="SGNH hydrolase"/>
    <property type="match status" value="1"/>
</dbReference>
<keyword evidence="3" id="KW-1185">Reference proteome</keyword>
<gene>
    <name evidence="2" type="ORF">BCR33DRAFT_718656</name>
</gene>
<keyword evidence="2" id="KW-0378">Hydrolase</keyword>
<dbReference type="InterPro" id="IPR036514">
    <property type="entry name" value="SGNH_hydro_sf"/>
</dbReference>
<name>A0A1Y2C4V4_9FUNG</name>
<reference evidence="2 3" key="1">
    <citation type="submission" date="2016-07" db="EMBL/GenBank/DDBJ databases">
        <title>Pervasive Adenine N6-methylation of Active Genes in Fungi.</title>
        <authorList>
            <consortium name="DOE Joint Genome Institute"/>
            <person name="Mondo S.J."/>
            <person name="Dannebaum R.O."/>
            <person name="Kuo R.C."/>
            <person name="Labutti K."/>
            <person name="Haridas S."/>
            <person name="Kuo A."/>
            <person name="Salamov A."/>
            <person name="Ahrendt S.R."/>
            <person name="Lipzen A."/>
            <person name="Sullivan W."/>
            <person name="Andreopoulos W.B."/>
            <person name="Clum A."/>
            <person name="Lindquist E."/>
            <person name="Daum C."/>
            <person name="Ramamoorthy G.K."/>
            <person name="Gryganskyi A."/>
            <person name="Culley D."/>
            <person name="Magnuson J.K."/>
            <person name="James T.Y."/>
            <person name="O'Malley M.A."/>
            <person name="Stajich J.E."/>
            <person name="Spatafora J.W."/>
            <person name="Visel A."/>
            <person name="Grigoriev I.V."/>
        </authorList>
    </citation>
    <scope>NUCLEOTIDE SEQUENCE [LARGE SCALE GENOMIC DNA]</scope>
    <source>
        <strain evidence="2 3">JEL800</strain>
    </source>
</reference>
<dbReference type="AlphaFoldDB" id="A0A1Y2C4V4"/>
<evidence type="ECO:0000313" key="3">
    <source>
        <dbReference type="Proteomes" id="UP000193642"/>
    </source>
</evidence>
<dbReference type="EMBL" id="MCGO01000030">
    <property type="protein sequence ID" value="ORY42041.1"/>
    <property type="molecule type" value="Genomic_DNA"/>
</dbReference>
<dbReference type="OrthoDB" id="408760at2759"/>